<accession>A0A0N9Y7R5</accession>
<dbReference type="Proteomes" id="UP000057134">
    <property type="component" value="Chromosome"/>
</dbReference>
<protein>
    <submittedName>
        <fullName evidence="2">Uncharacterized protein</fullName>
    </submittedName>
</protein>
<feature type="compositionally biased region" description="Basic and acidic residues" evidence="1">
    <location>
        <begin position="11"/>
        <end position="20"/>
    </location>
</feature>
<evidence type="ECO:0000256" key="1">
    <source>
        <dbReference type="SAM" id="MobiDB-lite"/>
    </source>
</evidence>
<evidence type="ECO:0000313" key="3">
    <source>
        <dbReference type="Proteomes" id="UP000057134"/>
    </source>
</evidence>
<feature type="region of interest" description="Disordered" evidence="1">
    <location>
        <begin position="1"/>
        <end position="20"/>
    </location>
</feature>
<dbReference type="AlphaFoldDB" id="A0A0N9Y7R5"/>
<reference evidence="2 3" key="1">
    <citation type="journal article" date="2015" name="MBio">
        <title>Enzymatic Degradation of Phenazines Can Generate Energy and Protect Sensitive Organisms from Toxicity.</title>
        <authorList>
            <person name="Costa K.C."/>
            <person name="Bergkessel M."/>
            <person name="Saunders S."/>
            <person name="Korlach J."/>
            <person name="Newman D.K."/>
        </authorList>
    </citation>
    <scope>NUCLEOTIDE SEQUENCE [LARGE SCALE GENOMIC DNA]</scope>
    <source>
        <strain evidence="2 3">CT6</strain>
    </source>
</reference>
<proteinExistence type="predicted"/>
<organism evidence="2 3">
    <name type="scientific">Mycolicibacterium fortuitum</name>
    <name type="common">Mycobacterium fortuitum</name>
    <dbReference type="NCBI Taxonomy" id="1766"/>
    <lineage>
        <taxon>Bacteria</taxon>
        <taxon>Bacillati</taxon>
        <taxon>Actinomycetota</taxon>
        <taxon>Actinomycetes</taxon>
        <taxon>Mycobacteriales</taxon>
        <taxon>Mycobacteriaceae</taxon>
        <taxon>Mycolicibacterium</taxon>
    </lineage>
</organism>
<dbReference type="EMBL" id="CP011269">
    <property type="protein sequence ID" value="ALI25817.1"/>
    <property type="molecule type" value="Genomic_DNA"/>
</dbReference>
<name>A0A0N9Y7R5_MYCFO</name>
<gene>
    <name evidence="2" type="ORF">XA26_19710</name>
</gene>
<keyword evidence="3" id="KW-1185">Reference proteome</keyword>
<dbReference type="KEGG" id="mft:XA26_19710"/>
<evidence type="ECO:0000313" key="2">
    <source>
        <dbReference type="EMBL" id="ALI25817.1"/>
    </source>
</evidence>
<sequence length="59" mass="6805">MNRAEPTWSEGHLEDHFGIKQRIDRPEVSSAFGEKQPPDQIDRVILRSCKHSLLQPIPL</sequence>